<evidence type="ECO:0000259" key="6">
    <source>
        <dbReference type="SMART" id="SM00043"/>
    </source>
</evidence>
<gene>
    <name evidence="7" type="ORF">GBAR_LOCUS22655</name>
</gene>
<evidence type="ECO:0000256" key="1">
    <source>
        <dbReference type="ARBA" id="ARBA00004496"/>
    </source>
</evidence>
<comment type="caution">
    <text evidence="7">The sequence shown here is derived from an EMBL/GenBank/DDBJ whole genome shotgun (WGS) entry which is preliminary data.</text>
</comment>
<dbReference type="Pfam" id="PF00031">
    <property type="entry name" value="Cystatin"/>
    <property type="match status" value="1"/>
</dbReference>
<evidence type="ECO:0000256" key="4">
    <source>
        <dbReference type="ARBA" id="ARBA00022690"/>
    </source>
</evidence>
<dbReference type="InterPro" id="IPR018073">
    <property type="entry name" value="Prot_inh_cystat_CS"/>
</dbReference>
<protein>
    <submittedName>
        <fullName evidence="7">Cystatin-B</fullName>
    </submittedName>
</protein>
<dbReference type="PRINTS" id="PR00295">
    <property type="entry name" value="STEFINA"/>
</dbReference>
<dbReference type="InterPro" id="IPR001713">
    <property type="entry name" value="Prot_inh_stefin"/>
</dbReference>
<dbReference type="CDD" id="cd00042">
    <property type="entry name" value="CY"/>
    <property type="match status" value="1"/>
</dbReference>
<dbReference type="Proteomes" id="UP001174909">
    <property type="component" value="Unassembled WGS sequence"/>
</dbReference>
<dbReference type="SMART" id="SM00043">
    <property type="entry name" value="CY"/>
    <property type="match status" value="1"/>
</dbReference>
<evidence type="ECO:0000256" key="5">
    <source>
        <dbReference type="ARBA" id="ARBA00022704"/>
    </source>
</evidence>
<dbReference type="AlphaFoldDB" id="A0AA35T2U4"/>
<dbReference type="PANTHER" id="PTHR11414:SF21">
    <property type="entry name" value="CYSTATIN 14A, TANDEM DUPLICATE 1-RELATED"/>
    <property type="match status" value="1"/>
</dbReference>
<evidence type="ECO:0000256" key="2">
    <source>
        <dbReference type="ARBA" id="ARBA00009403"/>
    </source>
</evidence>
<dbReference type="InterPro" id="IPR046350">
    <property type="entry name" value="Cystatin_sf"/>
</dbReference>
<accession>A0AA35T2U4</accession>
<comment type="similarity">
    <text evidence="2">Belongs to the cystatin family.</text>
</comment>
<dbReference type="SUPFAM" id="SSF54403">
    <property type="entry name" value="Cystatin/monellin"/>
    <property type="match status" value="1"/>
</dbReference>
<dbReference type="Gene3D" id="3.10.450.10">
    <property type="match status" value="1"/>
</dbReference>
<comment type="subcellular location">
    <subcellularLocation>
        <location evidence="1">Cytoplasm</location>
    </subcellularLocation>
</comment>
<feature type="domain" description="Cystatin" evidence="6">
    <location>
        <begin position="3"/>
        <end position="98"/>
    </location>
</feature>
<dbReference type="GO" id="GO:0005829">
    <property type="term" value="C:cytosol"/>
    <property type="evidence" value="ECO:0007669"/>
    <property type="project" value="TreeGrafter"/>
</dbReference>
<dbReference type="GO" id="GO:0004869">
    <property type="term" value="F:cysteine-type endopeptidase inhibitor activity"/>
    <property type="evidence" value="ECO:0007669"/>
    <property type="project" value="UniProtKB-KW"/>
</dbReference>
<name>A0AA35T2U4_GEOBA</name>
<dbReference type="PANTHER" id="PTHR11414">
    <property type="entry name" value="CYSTATIN FAMILY MEMBER"/>
    <property type="match status" value="1"/>
</dbReference>
<sequence>MSGMTGGVGEVQCATDEVKEIAEKVRGEAETKTGRQFSEYVAVQFCSQVVAGTNFFIKVQVSEGGECIHLRVYRDLQQTLSLSGVLTDKTLQDPLKYF</sequence>
<keyword evidence="5" id="KW-0789">Thiol protease inhibitor</keyword>
<dbReference type="EMBL" id="CASHTH010003126">
    <property type="protein sequence ID" value="CAI8040745.1"/>
    <property type="molecule type" value="Genomic_DNA"/>
</dbReference>
<dbReference type="PROSITE" id="PS00287">
    <property type="entry name" value="CYSTATIN"/>
    <property type="match status" value="1"/>
</dbReference>
<evidence type="ECO:0000313" key="8">
    <source>
        <dbReference type="Proteomes" id="UP001174909"/>
    </source>
</evidence>
<proteinExistence type="inferred from homology"/>
<keyword evidence="8" id="KW-1185">Reference proteome</keyword>
<organism evidence="7 8">
    <name type="scientific">Geodia barretti</name>
    <name type="common">Barrett's horny sponge</name>
    <dbReference type="NCBI Taxonomy" id="519541"/>
    <lineage>
        <taxon>Eukaryota</taxon>
        <taxon>Metazoa</taxon>
        <taxon>Porifera</taxon>
        <taxon>Demospongiae</taxon>
        <taxon>Heteroscleromorpha</taxon>
        <taxon>Tetractinellida</taxon>
        <taxon>Astrophorina</taxon>
        <taxon>Geodiidae</taxon>
        <taxon>Geodia</taxon>
    </lineage>
</organism>
<evidence type="ECO:0000313" key="7">
    <source>
        <dbReference type="EMBL" id="CAI8040745.1"/>
    </source>
</evidence>
<evidence type="ECO:0000256" key="3">
    <source>
        <dbReference type="ARBA" id="ARBA00022490"/>
    </source>
</evidence>
<keyword evidence="3" id="KW-0963">Cytoplasm</keyword>
<dbReference type="InterPro" id="IPR000010">
    <property type="entry name" value="Cystatin_dom"/>
</dbReference>
<dbReference type="FunFam" id="3.10.450.10:FF:000001">
    <property type="entry name" value="Cystatin-A"/>
    <property type="match status" value="1"/>
</dbReference>
<keyword evidence="4" id="KW-0646">Protease inhibitor</keyword>
<reference evidence="7" key="1">
    <citation type="submission" date="2023-03" db="EMBL/GenBank/DDBJ databases">
        <authorList>
            <person name="Steffen K."/>
            <person name="Cardenas P."/>
        </authorList>
    </citation>
    <scope>NUCLEOTIDE SEQUENCE</scope>
</reference>